<organism evidence="1">
    <name type="scientific">Arundo donax</name>
    <name type="common">Giant reed</name>
    <name type="synonym">Donax arundinaceus</name>
    <dbReference type="NCBI Taxonomy" id="35708"/>
    <lineage>
        <taxon>Eukaryota</taxon>
        <taxon>Viridiplantae</taxon>
        <taxon>Streptophyta</taxon>
        <taxon>Embryophyta</taxon>
        <taxon>Tracheophyta</taxon>
        <taxon>Spermatophyta</taxon>
        <taxon>Magnoliopsida</taxon>
        <taxon>Liliopsida</taxon>
        <taxon>Poales</taxon>
        <taxon>Poaceae</taxon>
        <taxon>PACMAD clade</taxon>
        <taxon>Arundinoideae</taxon>
        <taxon>Arundineae</taxon>
        <taxon>Arundo</taxon>
    </lineage>
</organism>
<accession>A0A0A8Y7S8</accession>
<protein>
    <submittedName>
        <fullName evidence="1">Uncharacterized protein</fullName>
    </submittedName>
</protein>
<name>A0A0A8Y7S8_ARUDO</name>
<reference evidence="1" key="1">
    <citation type="submission" date="2014-09" db="EMBL/GenBank/DDBJ databases">
        <authorList>
            <person name="Magalhaes I.L.F."/>
            <person name="Oliveira U."/>
            <person name="Santos F.R."/>
            <person name="Vidigal T.H.D.A."/>
            <person name="Brescovit A.D."/>
            <person name="Santos A.J."/>
        </authorList>
    </citation>
    <scope>NUCLEOTIDE SEQUENCE</scope>
    <source>
        <tissue evidence="1">Shoot tissue taken approximately 20 cm above the soil surface</tissue>
    </source>
</reference>
<sequence>MFIKFTVVTY</sequence>
<dbReference type="EMBL" id="GBRH01278163">
    <property type="protein sequence ID" value="JAD19732.1"/>
    <property type="molecule type" value="Transcribed_RNA"/>
</dbReference>
<proteinExistence type="predicted"/>
<evidence type="ECO:0000313" key="1">
    <source>
        <dbReference type="EMBL" id="JAD19732.1"/>
    </source>
</evidence>
<reference evidence="1" key="2">
    <citation type="journal article" date="2015" name="Data Brief">
        <title>Shoot transcriptome of the giant reed, Arundo donax.</title>
        <authorList>
            <person name="Barrero R.A."/>
            <person name="Guerrero F.D."/>
            <person name="Moolhuijzen P."/>
            <person name="Goolsby J.A."/>
            <person name="Tidwell J."/>
            <person name="Bellgard S.E."/>
            <person name="Bellgard M.I."/>
        </authorList>
    </citation>
    <scope>NUCLEOTIDE SEQUENCE</scope>
    <source>
        <tissue evidence="1">Shoot tissue taken approximately 20 cm above the soil surface</tissue>
    </source>
</reference>